<evidence type="ECO:0000256" key="1">
    <source>
        <dbReference type="ARBA" id="ARBA00022729"/>
    </source>
</evidence>
<keyword evidence="5" id="KW-1185">Reference proteome</keyword>
<feature type="domain" description="DUF4352" evidence="3">
    <location>
        <begin position="40"/>
        <end position="161"/>
    </location>
</feature>
<sequence length="167" mass="18250">MARLGIRINAGSRQAAGRRSRPKKKTTSEEPNAEEPKTAGIGTVVRDGDFSFKVTKTEQLARVGNEFLGTDAQGVFLLVHVTVKNIGDEAGSFFGANQKLFDAKGREYEASSEAAIYLKDSKSLYEKINPGNSVKDVVLFDIPKNMKPTEIELHDSLFSQGVRVSLT</sequence>
<dbReference type="InterPro" id="IPR029051">
    <property type="entry name" value="DUF4352"/>
</dbReference>
<dbReference type="RefSeq" id="WP_127932549.1">
    <property type="nucleotide sequence ID" value="NZ_SAUN01000001.1"/>
</dbReference>
<comment type="caution">
    <text evidence="4">The sequence shown here is derived from an EMBL/GenBank/DDBJ whole genome shotgun (WGS) entry which is preliminary data.</text>
</comment>
<dbReference type="AlphaFoldDB" id="A0A438M3U9"/>
<name>A0A438M3U9_9ACTN</name>
<dbReference type="InterPro" id="IPR029050">
    <property type="entry name" value="Immunoprotect_excell_Ig-like"/>
</dbReference>
<reference evidence="4 5" key="1">
    <citation type="submission" date="2019-01" db="EMBL/GenBank/DDBJ databases">
        <title>Sequencing the genomes of 1000 actinobacteria strains.</title>
        <authorList>
            <person name="Klenk H.-P."/>
        </authorList>
    </citation>
    <scope>NUCLEOTIDE SEQUENCE [LARGE SCALE GENOMIC DNA]</scope>
    <source>
        <strain evidence="4 5">DSM 43925</strain>
    </source>
</reference>
<accession>A0A438M3U9</accession>
<evidence type="ECO:0000256" key="2">
    <source>
        <dbReference type="SAM" id="MobiDB-lite"/>
    </source>
</evidence>
<evidence type="ECO:0000259" key="3">
    <source>
        <dbReference type="Pfam" id="PF11611"/>
    </source>
</evidence>
<dbReference type="Proteomes" id="UP000284824">
    <property type="component" value="Unassembled WGS sequence"/>
</dbReference>
<protein>
    <submittedName>
        <fullName evidence="4">Uncharacterized protein DUF4352</fullName>
    </submittedName>
</protein>
<feature type="region of interest" description="Disordered" evidence="2">
    <location>
        <begin position="1"/>
        <end position="40"/>
    </location>
</feature>
<proteinExistence type="predicted"/>
<evidence type="ECO:0000313" key="5">
    <source>
        <dbReference type="Proteomes" id="UP000284824"/>
    </source>
</evidence>
<dbReference type="OrthoDB" id="3430849at2"/>
<gene>
    <name evidence="4" type="ORF">EDD27_2514</name>
</gene>
<dbReference type="Gene3D" id="2.60.40.1240">
    <property type="match status" value="1"/>
</dbReference>
<dbReference type="Pfam" id="PF11611">
    <property type="entry name" value="DUF4352"/>
    <property type="match status" value="1"/>
</dbReference>
<feature type="compositionally biased region" description="Basic residues" evidence="2">
    <location>
        <begin position="16"/>
        <end position="25"/>
    </location>
</feature>
<organism evidence="4 5">
    <name type="scientific">Nonomuraea polychroma</name>
    <dbReference type="NCBI Taxonomy" id="46176"/>
    <lineage>
        <taxon>Bacteria</taxon>
        <taxon>Bacillati</taxon>
        <taxon>Actinomycetota</taxon>
        <taxon>Actinomycetes</taxon>
        <taxon>Streptosporangiales</taxon>
        <taxon>Streptosporangiaceae</taxon>
        <taxon>Nonomuraea</taxon>
    </lineage>
</organism>
<evidence type="ECO:0000313" key="4">
    <source>
        <dbReference type="EMBL" id="RVX40123.1"/>
    </source>
</evidence>
<dbReference type="EMBL" id="SAUN01000001">
    <property type="protein sequence ID" value="RVX40123.1"/>
    <property type="molecule type" value="Genomic_DNA"/>
</dbReference>
<keyword evidence="1" id="KW-0732">Signal</keyword>